<dbReference type="PANTHER" id="PTHR17630:SF105">
    <property type="entry name" value="DIENELACTONE HYDROLASE FAMILY PROTEIN (AFU_ORTHOLOGUE AFUA_4G08790)"/>
    <property type="match status" value="1"/>
</dbReference>
<sequence length="289" mass="31384">EQEFDVSSATTMSCPDCFSGALHKGIPQGRVTTLHGLDVYMTEPQNQQPAKGIIVVIPDVFGWEFPNARLIADRYADKGGYKVYLPDFMDGHAAPVSVLANMRAIFGDANLLSKAYHLILALLVVVPFFYRNRFGITHPRVKTFFAAVRADEPALSLGAVGFCWGGKHTVLLAQGPTAGGGGDGRHDQPLIDAAFTGHPSFVVLPGDLEKLVVPLSIAVGSEDNQIPRAKAERVRPVIEARNGEIIVYDGSTHGFALRASFPKDEKVDGPGEEAEDQCIAWFRKHFRAT</sequence>
<dbReference type="EMBL" id="CVQI01035162">
    <property type="protein sequence ID" value="CRK45942.1"/>
    <property type="molecule type" value="Genomic_DNA"/>
</dbReference>
<proteinExistence type="predicted"/>
<evidence type="ECO:0000259" key="1">
    <source>
        <dbReference type="Pfam" id="PF01738"/>
    </source>
</evidence>
<dbReference type="GO" id="GO:0016787">
    <property type="term" value="F:hydrolase activity"/>
    <property type="evidence" value="ECO:0007669"/>
    <property type="project" value="InterPro"/>
</dbReference>
<protein>
    <recommendedName>
        <fullName evidence="1">Dienelactone hydrolase domain-containing protein</fullName>
    </recommendedName>
</protein>
<accession>A0A0G4NHJ5</accession>
<organism evidence="2 3">
    <name type="scientific">Verticillium longisporum</name>
    <name type="common">Verticillium dahliae var. longisporum</name>
    <dbReference type="NCBI Taxonomy" id="100787"/>
    <lineage>
        <taxon>Eukaryota</taxon>
        <taxon>Fungi</taxon>
        <taxon>Dikarya</taxon>
        <taxon>Ascomycota</taxon>
        <taxon>Pezizomycotina</taxon>
        <taxon>Sordariomycetes</taxon>
        <taxon>Hypocreomycetidae</taxon>
        <taxon>Glomerellales</taxon>
        <taxon>Plectosphaerellaceae</taxon>
        <taxon>Verticillium</taxon>
    </lineage>
</organism>
<dbReference type="Gene3D" id="3.40.50.1820">
    <property type="entry name" value="alpha/beta hydrolase"/>
    <property type="match status" value="1"/>
</dbReference>
<dbReference type="SUPFAM" id="SSF53474">
    <property type="entry name" value="alpha/beta-Hydrolases"/>
    <property type="match status" value="1"/>
</dbReference>
<dbReference type="InterPro" id="IPR002925">
    <property type="entry name" value="Dienelactn_hydro"/>
</dbReference>
<evidence type="ECO:0000313" key="3">
    <source>
        <dbReference type="Proteomes" id="UP000045706"/>
    </source>
</evidence>
<feature type="domain" description="Dienelactone hydrolase" evidence="1">
    <location>
        <begin position="37"/>
        <end position="285"/>
    </location>
</feature>
<gene>
    <name evidence="2" type="ORF">BN1723_006783</name>
</gene>
<reference evidence="3" key="1">
    <citation type="submission" date="2015-05" db="EMBL/GenBank/DDBJ databases">
        <authorList>
            <person name="Fogelqvist Johan"/>
        </authorList>
    </citation>
    <scope>NUCLEOTIDE SEQUENCE [LARGE SCALE GENOMIC DNA]</scope>
</reference>
<dbReference type="InterPro" id="IPR029058">
    <property type="entry name" value="AB_hydrolase_fold"/>
</dbReference>
<dbReference type="Pfam" id="PF01738">
    <property type="entry name" value="DLH"/>
    <property type="match status" value="1"/>
</dbReference>
<dbReference type="Proteomes" id="UP000045706">
    <property type="component" value="Unassembled WGS sequence"/>
</dbReference>
<name>A0A0G4NHJ5_VERLO</name>
<feature type="non-terminal residue" evidence="2">
    <location>
        <position position="1"/>
    </location>
</feature>
<dbReference type="AlphaFoldDB" id="A0A0G4NHJ5"/>
<evidence type="ECO:0000313" key="2">
    <source>
        <dbReference type="EMBL" id="CRK45942.1"/>
    </source>
</evidence>
<dbReference type="PANTHER" id="PTHR17630">
    <property type="entry name" value="DIENELACTONE HYDROLASE"/>
    <property type="match status" value="1"/>
</dbReference>